<protein>
    <submittedName>
        <fullName evidence="1">Uncharacterized protein</fullName>
    </submittedName>
</protein>
<accession>X0XRG0</accession>
<gene>
    <name evidence="1" type="ORF">S01H1_78450</name>
</gene>
<dbReference type="EMBL" id="BARS01052803">
    <property type="protein sequence ID" value="GAG45845.1"/>
    <property type="molecule type" value="Genomic_DNA"/>
</dbReference>
<sequence length="134" mass="15368">NKFSAASRAQKKITRVTFNNSFMHLMALFRGKDSDEIYLILNSYFMAFKSGFKEIDCEDTLLSSIVFRAVSGFFPFAASKLKDRYGAEYTVDNFYDSMEGMFSKIKPTKFKKPGNSYKAITDYLEANIKSEFSL</sequence>
<name>X0XRG0_9ZZZZ</name>
<dbReference type="AlphaFoldDB" id="X0XRG0"/>
<feature type="non-terminal residue" evidence="1">
    <location>
        <position position="1"/>
    </location>
</feature>
<organism evidence="1">
    <name type="scientific">marine sediment metagenome</name>
    <dbReference type="NCBI Taxonomy" id="412755"/>
    <lineage>
        <taxon>unclassified sequences</taxon>
        <taxon>metagenomes</taxon>
        <taxon>ecological metagenomes</taxon>
    </lineage>
</organism>
<proteinExistence type="predicted"/>
<evidence type="ECO:0000313" key="1">
    <source>
        <dbReference type="EMBL" id="GAG45845.1"/>
    </source>
</evidence>
<comment type="caution">
    <text evidence="1">The sequence shown here is derived from an EMBL/GenBank/DDBJ whole genome shotgun (WGS) entry which is preliminary data.</text>
</comment>
<reference evidence="1" key="1">
    <citation type="journal article" date="2014" name="Front. Microbiol.">
        <title>High frequency of phylogenetically diverse reductive dehalogenase-homologous genes in deep subseafloor sedimentary metagenomes.</title>
        <authorList>
            <person name="Kawai M."/>
            <person name="Futagami T."/>
            <person name="Toyoda A."/>
            <person name="Takaki Y."/>
            <person name="Nishi S."/>
            <person name="Hori S."/>
            <person name="Arai W."/>
            <person name="Tsubouchi T."/>
            <person name="Morono Y."/>
            <person name="Uchiyama I."/>
            <person name="Ito T."/>
            <person name="Fujiyama A."/>
            <person name="Inagaki F."/>
            <person name="Takami H."/>
        </authorList>
    </citation>
    <scope>NUCLEOTIDE SEQUENCE</scope>
    <source>
        <strain evidence="1">Expedition CK06-06</strain>
    </source>
</reference>